<dbReference type="GO" id="GO:0005576">
    <property type="term" value="C:extracellular region"/>
    <property type="evidence" value="ECO:0007669"/>
    <property type="project" value="TreeGrafter"/>
</dbReference>
<organism evidence="11 12">
    <name type="scientific">Mycobacterium asiaticum</name>
    <dbReference type="NCBI Taxonomy" id="1790"/>
    <lineage>
        <taxon>Bacteria</taxon>
        <taxon>Bacillati</taxon>
        <taxon>Actinomycetota</taxon>
        <taxon>Actinomycetes</taxon>
        <taxon>Mycobacteriales</taxon>
        <taxon>Mycobacteriaceae</taxon>
        <taxon>Mycobacterium</taxon>
    </lineage>
</organism>
<evidence type="ECO:0000313" key="11">
    <source>
        <dbReference type="EMBL" id="OBI91365.1"/>
    </source>
</evidence>
<comment type="subcellular location">
    <subcellularLocation>
        <location evidence="1">Cell membrane</location>
        <topology evidence="1">Single-pass membrane protein</topology>
    </subcellularLocation>
</comment>
<sequence length="460" mass="47365">MVTTTWLQVSAYRYQRRRLEHALLGGDHRAVGRARRVALVLGAVLSAVALAGTGLLGWLRPQPSLGEAPIVMGQVSGALYVRVGDTWHPVLNLASARLIAGTDANPRPARESDLARVKRGPSLGIPGAPQQLNPPLPAAESVWTVCDGEGEAGTTVLVGPPAGASVGALSADRAVLVATDPGVQPYLLYRGSRALVDLSDPAVVRALKLWGQTPRIVSRTLLSAVPEVPAITVPRIPQAGGPPREWLPGIVVGTVLRITRAVGDEYYVALPAGVQRIGQVAADLLRFSDAQGSVNAVTVAPDALRNAPIVDVLPTAAFPDRAPAASDRTEVVCAVWRPARSVPAGIALVAGGALPLVGGQPVGLAQADGRGPAVDAVQLPPGRSAYVSAQPLTGTSPRSAPRFLVTEGGVRFAVADDEAARDLGLPSTPAPAPWAVLAALPCGPELSRVKASVGRDTVAP</sequence>
<gene>
    <name evidence="11" type="ORF">A9X01_10615</name>
</gene>
<evidence type="ECO:0000256" key="1">
    <source>
        <dbReference type="ARBA" id="ARBA00004162"/>
    </source>
</evidence>
<keyword evidence="8 10" id="KW-1133">Transmembrane helix</keyword>
<dbReference type="InterPro" id="IPR042485">
    <property type="entry name" value="T7SS_EccB_R3"/>
</dbReference>
<dbReference type="EMBL" id="LZKQ01000028">
    <property type="protein sequence ID" value="OBI91365.1"/>
    <property type="molecule type" value="Genomic_DNA"/>
</dbReference>
<keyword evidence="5" id="KW-0547">Nucleotide-binding</keyword>
<feature type="transmembrane region" description="Helical" evidence="10">
    <location>
        <begin position="37"/>
        <end position="59"/>
    </location>
</feature>
<dbReference type="InterPro" id="IPR044857">
    <property type="entry name" value="T7SS_EccB_R1"/>
</dbReference>
<dbReference type="PANTHER" id="PTHR40765">
    <property type="entry name" value="ESX-2 SECRETION SYSTEM ATPASE ECCB2"/>
    <property type="match status" value="1"/>
</dbReference>
<evidence type="ECO:0000256" key="4">
    <source>
        <dbReference type="ARBA" id="ARBA00022692"/>
    </source>
</evidence>
<protein>
    <submittedName>
        <fullName evidence="11">Type VII secretion protein EccB</fullName>
    </submittedName>
</protein>
<keyword evidence="6" id="KW-0378">Hydrolase</keyword>
<evidence type="ECO:0000256" key="2">
    <source>
        <dbReference type="ARBA" id="ARBA00008149"/>
    </source>
</evidence>
<evidence type="ECO:0000256" key="9">
    <source>
        <dbReference type="ARBA" id="ARBA00023136"/>
    </source>
</evidence>
<comment type="similarity">
    <text evidence="2">Belongs to the EccB family.</text>
</comment>
<keyword evidence="3" id="KW-1003">Cell membrane</keyword>
<dbReference type="InterPro" id="IPR007795">
    <property type="entry name" value="T7SS_EccB"/>
</dbReference>
<dbReference type="Pfam" id="PF05108">
    <property type="entry name" value="T7SS_ESX1_EccB"/>
    <property type="match status" value="1"/>
</dbReference>
<evidence type="ECO:0000256" key="5">
    <source>
        <dbReference type="ARBA" id="ARBA00022741"/>
    </source>
</evidence>
<evidence type="ECO:0000256" key="6">
    <source>
        <dbReference type="ARBA" id="ARBA00022801"/>
    </source>
</evidence>
<dbReference type="GO" id="GO:0016787">
    <property type="term" value="F:hydrolase activity"/>
    <property type="evidence" value="ECO:0007669"/>
    <property type="project" value="UniProtKB-KW"/>
</dbReference>
<dbReference type="AlphaFoldDB" id="A0A1A3CX30"/>
<keyword evidence="9 10" id="KW-0472">Membrane</keyword>
<dbReference type="STRING" id="1790.A5645_19680"/>
<accession>A0A1A3CX30</accession>
<evidence type="ECO:0000313" key="12">
    <source>
        <dbReference type="Proteomes" id="UP000093795"/>
    </source>
</evidence>
<evidence type="ECO:0000256" key="10">
    <source>
        <dbReference type="SAM" id="Phobius"/>
    </source>
</evidence>
<dbReference type="GO" id="GO:0005886">
    <property type="term" value="C:plasma membrane"/>
    <property type="evidence" value="ECO:0007669"/>
    <property type="project" value="UniProtKB-SubCell"/>
</dbReference>
<evidence type="ECO:0000256" key="7">
    <source>
        <dbReference type="ARBA" id="ARBA00022840"/>
    </source>
</evidence>
<dbReference type="GO" id="GO:0005524">
    <property type="term" value="F:ATP binding"/>
    <property type="evidence" value="ECO:0007669"/>
    <property type="project" value="UniProtKB-KW"/>
</dbReference>
<evidence type="ECO:0000256" key="3">
    <source>
        <dbReference type="ARBA" id="ARBA00022475"/>
    </source>
</evidence>
<proteinExistence type="inferred from homology"/>
<keyword evidence="4 10" id="KW-0812">Transmembrane</keyword>
<dbReference type="Gene3D" id="3.30.2390.20">
    <property type="entry name" value="Type VII secretion system EccB, repeat 1 domain"/>
    <property type="match status" value="1"/>
</dbReference>
<dbReference type="NCBIfam" id="TIGR03919">
    <property type="entry name" value="T7SS_EccB"/>
    <property type="match status" value="1"/>
</dbReference>
<evidence type="ECO:0000256" key="8">
    <source>
        <dbReference type="ARBA" id="ARBA00022989"/>
    </source>
</evidence>
<comment type="caution">
    <text evidence="11">The sequence shown here is derived from an EMBL/GenBank/DDBJ whole genome shotgun (WGS) entry which is preliminary data.</text>
</comment>
<keyword evidence="7" id="KW-0067">ATP-binding</keyword>
<reference evidence="11 12" key="1">
    <citation type="submission" date="2016-06" db="EMBL/GenBank/DDBJ databases">
        <authorList>
            <person name="Kjaerup R.B."/>
            <person name="Dalgaard T.S."/>
            <person name="Juul-Madsen H.R."/>
        </authorList>
    </citation>
    <scope>NUCLEOTIDE SEQUENCE [LARGE SCALE GENOMIC DNA]</scope>
    <source>
        <strain evidence="11 12">1081914.2</strain>
    </source>
</reference>
<dbReference type="Gene3D" id="2.40.50.910">
    <property type="entry name" value="Type VII secretion system EccB, repeat 3 domain"/>
    <property type="match status" value="1"/>
</dbReference>
<dbReference type="Proteomes" id="UP000093795">
    <property type="component" value="Unassembled WGS sequence"/>
</dbReference>
<dbReference type="PANTHER" id="PTHR40765:SF2">
    <property type="entry name" value="ESX-2 SECRETION SYSTEM ATPASE ECCB2"/>
    <property type="match status" value="1"/>
</dbReference>
<name>A0A1A3CX30_MYCAS</name>